<organism evidence="1">
    <name type="scientific">Sylvanvirus sp</name>
    <dbReference type="NCBI Taxonomy" id="2487774"/>
    <lineage>
        <taxon>Viruses</taxon>
    </lineage>
</organism>
<proteinExistence type="predicted"/>
<reference evidence="1" key="1">
    <citation type="submission" date="2018-10" db="EMBL/GenBank/DDBJ databases">
        <title>Hidden diversity of soil giant viruses.</title>
        <authorList>
            <person name="Schulz F."/>
            <person name="Alteio L."/>
            <person name="Goudeau D."/>
            <person name="Ryan E.M."/>
            <person name="Malmstrom R.R."/>
            <person name="Blanchard J."/>
            <person name="Woyke T."/>
        </authorList>
    </citation>
    <scope>NUCLEOTIDE SEQUENCE</scope>
    <source>
        <strain evidence="1">SYV1</strain>
    </source>
</reference>
<protein>
    <submittedName>
        <fullName evidence="1">Uncharacterized protein</fullName>
    </submittedName>
</protein>
<name>A0A3G5AJB9_9VIRU</name>
<accession>A0A3G5AJB9</accession>
<sequence length="279" mass="32864">MSIVGKFQLPLYVHSVNGLHVVLWWYYESQDKNQVIKYIDDFQDLAYDHKVIMQWVSYNGKEAKKNDGILSSPFVTKLQDLPDWSHWVIEDMNKVNSSPLHLKHSLAYGLGQLFDDYQSKFPVYRVLFKNPSYIEPYFDEKQVMSIDDPSSFTRCAFLWYTFLSRTLPSLESNQELLMETVLRHQLWLKYALLIKKIDAESFADGFIRCKVKLNPHLFIQQSLQSQSMQNMLRKEKYHSQDTHDNIQSHLLVPSVCIFESFSLILPWVFVMTHYASVCV</sequence>
<evidence type="ECO:0000313" key="1">
    <source>
        <dbReference type="EMBL" id="AYV86714.1"/>
    </source>
</evidence>
<gene>
    <name evidence="1" type="ORF">Sylvanvirus7_12</name>
</gene>
<dbReference type="EMBL" id="MK072513">
    <property type="protein sequence ID" value="AYV86714.1"/>
    <property type="molecule type" value="Genomic_DNA"/>
</dbReference>